<dbReference type="Pfam" id="PF01379">
    <property type="entry name" value="Porphobil_deam"/>
    <property type="match status" value="1"/>
</dbReference>
<evidence type="ECO:0000313" key="8">
    <source>
        <dbReference type="EMBL" id="TAJ44783.1"/>
    </source>
</evidence>
<reference evidence="8 9" key="1">
    <citation type="submission" date="2017-11" db="EMBL/GenBank/DDBJ databases">
        <title>Isolation and Characterization of Methanofollis Species from Methane Seep Offshore SW Taiwan.</title>
        <authorList>
            <person name="Teng N.-H."/>
            <person name="Lai M.-C."/>
            <person name="Chen S.-C."/>
        </authorList>
    </citation>
    <scope>NUCLEOTIDE SEQUENCE [LARGE SCALE GENOMIC DNA]</scope>
    <source>
        <strain evidence="8 9">FWC-SCC2</strain>
    </source>
</reference>
<comment type="cofactor">
    <cofactor evidence="1">
        <name>dipyrromethane</name>
        <dbReference type="ChEBI" id="CHEBI:60342"/>
    </cofactor>
</comment>
<evidence type="ECO:0000256" key="5">
    <source>
        <dbReference type="NCBIfam" id="TIGR00212"/>
    </source>
</evidence>
<dbReference type="InterPro" id="IPR036803">
    <property type="entry name" value="Porphobilinogen_deaminase_C_sf"/>
</dbReference>
<dbReference type="InterPro" id="IPR022417">
    <property type="entry name" value="Porphobilin_deaminase_N"/>
</dbReference>
<dbReference type="PRINTS" id="PR00151">
    <property type="entry name" value="PORPHBDMNASE"/>
</dbReference>
<dbReference type="PANTHER" id="PTHR11557:SF0">
    <property type="entry name" value="PORPHOBILINOGEN DEAMINASE"/>
    <property type="match status" value="1"/>
</dbReference>
<dbReference type="SUPFAM" id="SSF54782">
    <property type="entry name" value="Porphobilinogen deaminase (hydroxymethylbilane synthase), C-terminal domain"/>
    <property type="match status" value="1"/>
</dbReference>
<dbReference type="Proteomes" id="UP000292580">
    <property type="component" value="Unassembled WGS sequence"/>
</dbReference>
<dbReference type="Gene3D" id="3.40.190.10">
    <property type="entry name" value="Periplasmic binding protein-like II"/>
    <property type="match status" value="2"/>
</dbReference>
<dbReference type="EC" id="2.5.1.61" evidence="5"/>
<gene>
    <name evidence="8" type="ORF">CUJ86_05675</name>
</gene>
<feature type="domain" description="Porphobilinogen deaminase C-terminal" evidence="7">
    <location>
        <begin position="218"/>
        <end position="278"/>
    </location>
</feature>
<dbReference type="PIRSF" id="PIRSF001438">
    <property type="entry name" value="4pyrrol_synth_OHMeBilane_synth"/>
    <property type="match status" value="1"/>
</dbReference>
<proteinExistence type="inferred from homology"/>
<keyword evidence="3" id="KW-0808">Transferase</keyword>
<dbReference type="SUPFAM" id="SSF53850">
    <property type="entry name" value="Periplasmic binding protein-like II"/>
    <property type="match status" value="1"/>
</dbReference>
<dbReference type="NCBIfam" id="TIGR00212">
    <property type="entry name" value="hemC"/>
    <property type="match status" value="1"/>
</dbReference>
<evidence type="ECO:0000259" key="7">
    <source>
        <dbReference type="Pfam" id="PF03900"/>
    </source>
</evidence>
<dbReference type="FunFam" id="3.40.190.10:FF:000005">
    <property type="entry name" value="Porphobilinogen deaminase"/>
    <property type="match status" value="1"/>
</dbReference>
<organism evidence="8 9">
    <name type="scientific">Methanofollis fontis</name>
    <dbReference type="NCBI Taxonomy" id="2052832"/>
    <lineage>
        <taxon>Archaea</taxon>
        <taxon>Methanobacteriati</taxon>
        <taxon>Methanobacteriota</taxon>
        <taxon>Stenosarchaea group</taxon>
        <taxon>Methanomicrobia</taxon>
        <taxon>Methanomicrobiales</taxon>
        <taxon>Methanomicrobiaceae</taxon>
        <taxon>Methanofollis</taxon>
    </lineage>
</organism>
<dbReference type="GO" id="GO:0006783">
    <property type="term" value="P:heme biosynthetic process"/>
    <property type="evidence" value="ECO:0007669"/>
    <property type="project" value="TreeGrafter"/>
</dbReference>
<dbReference type="PANTHER" id="PTHR11557">
    <property type="entry name" value="PORPHOBILINOGEN DEAMINASE"/>
    <property type="match status" value="1"/>
</dbReference>
<name>A0A483CTQ5_9EURY</name>
<dbReference type="AlphaFoldDB" id="A0A483CTQ5"/>
<keyword evidence="4" id="KW-0627">Porphyrin biosynthesis</keyword>
<dbReference type="Pfam" id="PF03900">
    <property type="entry name" value="Porphobil_deamC"/>
    <property type="match status" value="1"/>
</dbReference>
<evidence type="ECO:0000256" key="4">
    <source>
        <dbReference type="ARBA" id="ARBA00023244"/>
    </source>
</evidence>
<dbReference type="InterPro" id="IPR022418">
    <property type="entry name" value="Porphobilinogen_deaminase_C"/>
</dbReference>
<dbReference type="OrthoDB" id="8042at2157"/>
<evidence type="ECO:0000313" key="9">
    <source>
        <dbReference type="Proteomes" id="UP000292580"/>
    </source>
</evidence>
<dbReference type="RefSeq" id="WP_130646589.1">
    <property type="nucleotide sequence ID" value="NZ_PGCL01000002.1"/>
</dbReference>
<evidence type="ECO:0000256" key="2">
    <source>
        <dbReference type="ARBA" id="ARBA00005638"/>
    </source>
</evidence>
<evidence type="ECO:0000256" key="1">
    <source>
        <dbReference type="ARBA" id="ARBA00001916"/>
    </source>
</evidence>
<feature type="domain" description="Porphobilinogen deaminase N-terminal" evidence="6">
    <location>
        <begin position="3"/>
        <end position="197"/>
    </location>
</feature>
<dbReference type="EMBL" id="PGCL01000002">
    <property type="protein sequence ID" value="TAJ44783.1"/>
    <property type="molecule type" value="Genomic_DNA"/>
</dbReference>
<dbReference type="InterPro" id="IPR000860">
    <property type="entry name" value="HemC"/>
</dbReference>
<evidence type="ECO:0000256" key="3">
    <source>
        <dbReference type="ARBA" id="ARBA00022679"/>
    </source>
</evidence>
<dbReference type="Gene3D" id="3.30.160.40">
    <property type="entry name" value="Porphobilinogen deaminase, C-terminal domain"/>
    <property type="match status" value="1"/>
</dbReference>
<protein>
    <recommendedName>
        <fullName evidence="5">Hydroxymethylbilane synthase</fullName>
        <ecNumber evidence="5">2.5.1.61</ecNumber>
    </recommendedName>
</protein>
<comment type="caution">
    <text evidence="8">The sequence shown here is derived from an EMBL/GenBank/DDBJ whole genome shotgun (WGS) entry which is preliminary data.</text>
</comment>
<dbReference type="GO" id="GO:0004418">
    <property type="term" value="F:hydroxymethylbilane synthase activity"/>
    <property type="evidence" value="ECO:0007669"/>
    <property type="project" value="UniProtKB-UniRule"/>
</dbReference>
<dbReference type="GO" id="GO:0005737">
    <property type="term" value="C:cytoplasm"/>
    <property type="evidence" value="ECO:0007669"/>
    <property type="project" value="UniProtKB-UniRule"/>
</dbReference>
<comment type="similarity">
    <text evidence="2">Belongs to the HMBS family.</text>
</comment>
<evidence type="ECO:0000259" key="6">
    <source>
        <dbReference type="Pfam" id="PF01379"/>
    </source>
</evidence>
<accession>A0A483CTQ5</accession>
<keyword evidence="9" id="KW-1185">Reference proteome</keyword>
<sequence>MSLKIGTRGSKLALVQTERVCRALTEMGIEVETAVIKTKGDAETSVPLHEIGGQGVFVRALDEAIIDGTIDVAVHSMKDIPAKRPRGVITGAVLTRDSPADFLAFEGDIGDVEVVGTASTRRRAQILRHDPDIEVRQLRGNVDTRIKKLRSGEFDAIVLAEAGLDRLGYRIGGQRLPTSNFVPSPNQGTIAVVCRNSPEISDTIRRLDDPCTRMDAGIERIVMEEVGGGCFTPQGIYCRNGHLIAEVLSLDGDRDVRIEEEITTPSEAHAAGQRLRNEGIELIKEAYRRLGLSS</sequence>